<evidence type="ECO:0000313" key="3">
    <source>
        <dbReference type="Proteomes" id="UP000183299"/>
    </source>
</evidence>
<evidence type="ECO:0000313" key="2">
    <source>
        <dbReference type="EMBL" id="SFJ05547.1"/>
    </source>
</evidence>
<dbReference type="GeneID" id="98663797"/>
<dbReference type="Proteomes" id="UP000183299">
    <property type="component" value="Unassembled WGS sequence"/>
</dbReference>
<dbReference type="STRING" id="576117.SAMN04488138_101327"/>
<dbReference type="PANTHER" id="PTHR39176">
    <property type="entry name" value="PERIPLASMIC PROTEIN-RELATED"/>
    <property type="match status" value="1"/>
</dbReference>
<accession>A0A1I3N8K2</accession>
<dbReference type="EMBL" id="FORY01000001">
    <property type="protein sequence ID" value="SFJ05547.1"/>
    <property type="molecule type" value="Genomic_DNA"/>
</dbReference>
<reference evidence="2 3" key="1">
    <citation type="submission" date="2016-10" db="EMBL/GenBank/DDBJ databases">
        <authorList>
            <person name="de Groot N.N."/>
        </authorList>
    </citation>
    <scope>NUCLEOTIDE SEQUENCE [LARGE SCALE GENOMIC DNA]</scope>
    <source>
        <strain evidence="2 3">CGMCC 1.8891</strain>
    </source>
</reference>
<gene>
    <name evidence="2" type="ORF">SAMN04488138_101327</name>
</gene>
<feature type="domain" description="Lysozyme inhibitor LprI-like N-terminal" evidence="1">
    <location>
        <begin position="29"/>
        <end position="116"/>
    </location>
</feature>
<dbReference type="AlphaFoldDB" id="A0A1I3N8K2"/>
<dbReference type="Pfam" id="PF07007">
    <property type="entry name" value="LprI"/>
    <property type="match status" value="1"/>
</dbReference>
<name>A0A1I3N8K2_9RHOB</name>
<evidence type="ECO:0000259" key="1">
    <source>
        <dbReference type="Pfam" id="PF07007"/>
    </source>
</evidence>
<keyword evidence="3" id="KW-1185">Reference proteome</keyword>
<proteinExistence type="predicted"/>
<sequence>MIRKGLISLCFVVPAAGFSQERDCADPVSQSDMKICANEAWQRADVDLNDTYARAMEVARGWSDGAAEALRAAQRAWIPYRDAACKAEGFLFDGGSMEPFIVNSCLEHLTRQRTEEMRAVYEMN</sequence>
<dbReference type="RefSeq" id="WP_066603637.1">
    <property type="nucleotide sequence ID" value="NZ_FORY01000001.1"/>
</dbReference>
<protein>
    <submittedName>
        <fullName evidence="2">Uncharacterized conserved protein YecT, DUF1311 family</fullName>
    </submittedName>
</protein>
<dbReference type="Gene3D" id="1.20.1270.180">
    <property type="match status" value="1"/>
</dbReference>
<dbReference type="InterPro" id="IPR009739">
    <property type="entry name" value="LprI-like_N"/>
</dbReference>
<organism evidence="2 3">
    <name type="scientific">Celeribacter halophilus</name>
    <dbReference type="NCBI Taxonomy" id="576117"/>
    <lineage>
        <taxon>Bacteria</taxon>
        <taxon>Pseudomonadati</taxon>
        <taxon>Pseudomonadota</taxon>
        <taxon>Alphaproteobacteria</taxon>
        <taxon>Rhodobacterales</taxon>
        <taxon>Roseobacteraceae</taxon>
        <taxon>Celeribacter</taxon>
    </lineage>
</organism>
<dbReference type="PANTHER" id="PTHR39176:SF1">
    <property type="entry name" value="PERIPLASMIC PROTEIN"/>
    <property type="match status" value="1"/>
</dbReference>